<sequence>MHFTPETVKELVEKKIAFVERMGLKVIELTPGYVKLIAPLQGNENHVGSMYAGALFTLAEIPGGALILTTFDPTKCFPVIKELTIKFLRPAVSDITTEISLSREEVDRITGEVSEKGKADFILHGELKDQTGTVVAVSQGLYQIRLTDKAWAHIDG</sequence>
<dbReference type="InterPro" id="IPR027961">
    <property type="entry name" value="DUF4442"/>
</dbReference>
<dbReference type="Pfam" id="PF14539">
    <property type="entry name" value="DUF4442"/>
    <property type="match status" value="1"/>
</dbReference>
<name>I4CEB0_DESTA</name>
<dbReference type="PATRIC" id="fig|706587.4.peg.5982"/>
<dbReference type="InterPro" id="IPR029069">
    <property type="entry name" value="HotDog_dom_sf"/>
</dbReference>
<dbReference type="CDD" id="cd03443">
    <property type="entry name" value="PaaI_thioesterase"/>
    <property type="match status" value="1"/>
</dbReference>
<protein>
    <submittedName>
        <fullName evidence="1">Uncharacterized protein, possibly involved in aromatic compounds catabolism</fullName>
    </submittedName>
</protein>
<dbReference type="SUPFAM" id="SSF54637">
    <property type="entry name" value="Thioesterase/thiol ester dehydrase-isomerase"/>
    <property type="match status" value="1"/>
</dbReference>
<dbReference type="HOGENOM" id="CLU_112070_1_1_7"/>
<dbReference type="Gene3D" id="3.10.129.10">
    <property type="entry name" value="Hotdog Thioesterase"/>
    <property type="match status" value="1"/>
</dbReference>
<dbReference type="EMBL" id="CP003360">
    <property type="protein sequence ID" value="AFM27901.1"/>
    <property type="molecule type" value="Genomic_DNA"/>
</dbReference>
<dbReference type="STRING" id="706587.Desti_5312"/>
<evidence type="ECO:0000313" key="2">
    <source>
        <dbReference type="Proteomes" id="UP000006055"/>
    </source>
</evidence>
<evidence type="ECO:0000313" key="1">
    <source>
        <dbReference type="EMBL" id="AFM27901.1"/>
    </source>
</evidence>
<dbReference type="OrthoDB" id="9813158at2"/>
<dbReference type="AlphaFoldDB" id="I4CEB0"/>
<reference evidence="2" key="1">
    <citation type="submission" date="2012-06" db="EMBL/GenBank/DDBJ databases">
        <title>Complete sequence of chromosome of Desulfomonile tiedjei DSM 6799.</title>
        <authorList>
            <person name="Lucas S."/>
            <person name="Copeland A."/>
            <person name="Lapidus A."/>
            <person name="Glavina del Rio T."/>
            <person name="Dalin E."/>
            <person name="Tice H."/>
            <person name="Bruce D."/>
            <person name="Goodwin L."/>
            <person name="Pitluck S."/>
            <person name="Peters L."/>
            <person name="Ovchinnikova G."/>
            <person name="Zeytun A."/>
            <person name="Lu M."/>
            <person name="Kyrpides N."/>
            <person name="Mavromatis K."/>
            <person name="Ivanova N."/>
            <person name="Brettin T."/>
            <person name="Detter J.C."/>
            <person name="Han C."/>
            <person name="Larimer F."/>
            <person name="Land M."/>
            <person name="Hauser L."/>
            <person name="Markowitz V."/>
            <person name="Cheng J.-F."/>
            <person name="Hugenholtz P."/>
            <person name="Woyke T."/>
            <person name="Wu D."/>
            <person name="Spring S."/>
            <person name="Schroeder M."/>
            <person name="Brambilla E."/>
            <person name="Klenk H.-P."/>
            <person name="Eisen J.A."/>
        </authorList>
    </citation>
    <scope>NUCLEOTIDE SEQUENCE [LARGE SCALE GENOMIC DNA]</scope>
    <source>
        <strain evidence="2">ATCC 49306 / DSM 6799 / DCB-1</strain>
    </source>
</reference>
<gene>
    <name evidence="1" type="ordered locus">Desti_5312</name>
</gene>
<dbReference type="Proteomes" id="UP000006055">
    <property type="component" value="Chromosome"/>
</dbReference>
<accession>I4CEB0</accession>
<dbReference type="KEGG" id="dti:Desti_5312"/>
<keyword evidence="2" id="KW-1185">Reference proteome</keyword>
<proteinExistence type="predicted"/>
<dbReference type="eggNOG" id="COG2050">
    <property type="taxonomic scope" value="Bacteria"/>
</dbReference>
<dbReference type="RefSeq" id="WP_014813000.1">
    <property type="nucleotide sequence ID" value="NC_018025.1"/>
</dbReference>
<organism evidence="1 2">
    <name type="scientific">Desulfomonile tiedjei (strain ATCC 49306 / DSM 6799 / DCB-1)</name>
    <dbReference type="NCBI Taxonomy" id="706587"/>
    <lineage>
        <taxon>Bacteria</taxon>
        <taxon>Pseudomonadati</taxon>
        <taxon>Thermodesulfobacteriota</taxon>
        <taxon>Desulfomonilia</taxon>
        <taxon>Desulfomonilales</taxon>
        <taxon>Desulfomonilaceae</taxon>
        <taxon>Desulfomonile</taxon>
    </lineage>
</organism>